<evidence type="ECO:0000259" key="4">
    <source>
        <dbReference type="PROSITE" id="PS50977"/>
    </source>
</evidence>
<dbReference type="Pfam" id="PF00440">
    <property type="entry name" value="TetR_N"/>
    <property type="match status" value="1"/>
</dbReference>
<evidence type="ECO:0000256" key="3">
    <source>
        <dbReference type="SAM" id="MobiDB-lite"/>
    </source>
</evidence>
<feature type="domain" description="HTH tetR-type" evidence="4">
    <location>
        <begin position="20"/>
        <end position="79"/>
    </location>
</feature>
<evidence type="ECO:0000313" key="6">
    <source>
        <dbReference type="Proteomes" id="UP000189935"/>
    </source>
</evidence>
<feature type="DNA-binding region" description="H-T-H motif" evidence="2">
    <location>
        <begin position="42"/>
        <end position="61"/>
    </location>
</feature>
<dbReference type="AlphaFoldDB" id="A0A1M7ATH8"/>
<dbReference type="EMBL" id="LT670844">
    <property type="protein sequence ID" value="SHL46060.1"/>
    <property type="molecule type" value="Genomic_DNA"/>
</dbReference>
<sequence>MRRKAPPKRARAKQKRLSPDDRRKDFVAKATEFFSEQGFDGGTRDLARRLGVTQPLLYRYFPSKDDLIKEVYRTVYLEPFDPGWEKLLADRSRPIRDRLQEFYNAYTDVIFTRKWLRIYLYSGLKGLDINRWYVGVVRDKILSRIIRECRHEAGLPVQSKPTPPELEMAWVFHSGIFYYGVRKYIYESPVLEDKEQMIGDALDAFLAGFERVFAAPAAPRRAPAAPRRAPMKAVG</sequence>
<dbReference type="PANTHER" id="PTHR30055">
    <property type="entry name" value="HTH-TYPE TRANSCRIPTIONAL REGULATOR RUTR"/>
    <property type="match status" value="1"/>
</dbReference>
<dbReference type="RefSeq" id="WP_079543202.1">
    <property type="nucleotide sequence ID" value="NZ_LT670844.1"/>
</dbReference>
<dbReference type="InterPro" id="IPR050109">
    <property type="entry name" value="HTH-type_TetR-like_transc_reg"/>
</dbReference>
<reference evidence="5 6" key="1">
    <citation type="submission" date="2016-11" db="EMBL/GenBank/DDBJ databases">
        <authorList>
            <person name="Jaros S."/>
            <person name="Januszkiewicz K."/>
            <person name="Wedrychowicz H."/>
        </authorList>
    </citation>
    <scope>NUCLEOTIDE SEQUENCE [LARGE SCALE GENOMIC DNA]</scope>
    <source>
        <strain evidence="5 6">GAS499</strain>
    </source>
</reference>
<dbReference type="Gene3D" id="1.10.357.10">
    <property type="entry name" value="Tetracycline Repressor, domain 2"/>
    <property type="match status" value="1"/>
</dbReference>
<proteinExistence type="predicted"/>
<dbReference type="PANTHER" id="PTHR30055:SF181">
    <property type="entry name" value="BLR6905 PROTEIN"/>
    <property type="match status" value="1"/>
</dbReference>
<evidence type="ECO:0000256" key="2">
    <source>
        <dbReference type="PROSITE-ProRule" id="PRU00335"/>
    </source>
</evidence>
<dbReference type="PRINTS" id="PR00455">
    <property type="entry name" value="HTHTETR"/>
</dbReference>
<dbReference type="OrthoDB" id="7465645at2"/>
<organism evidence="5 6">
    <name type="scientific">Bradyrhizobium lablabi</name>
    <dbReference type="NCBI Taxonomy" id="722472"/>
    <lineage>
        <taxon>Bacteria</taxon>
        <taxon>Pseudomonadati</taxon>
        <taxon>Pseudomonadota</taxon>
        <taxon>Alphaproteobacteria</taxon>
        <taxon>Hyphomicrobiales</taxon>
        <taxon>Nitrobacteraceae</taxon>
        <taxon>Bradyrhizobium</taxon>
    </lineage>
</organism>
<dbReference type="PROSITE" id="PS50977">
    <property type="entry name" value="HTH_TETR_2"/>
    <property type="match status" value="1"/>
</dbReference>
<feature type="region of interest" description="Disordered" evidence="3">
    <location>
        <begin position="1"/>
        <end position="22"/>
    </location>
</feature>
<dbReference type="InterPro" id="IPR001647">
    <property type="entry name" value="HTH_TetR"/>
</dbReference>
<dbReference type="Proteomes" id="UP000189935">
    <property type="component" value="Chromosome I"/>
</dbReference>
<feature type="compositionally biased region" description="Basic residues" evidence="3">
    <location>
        <begin position="1"/>
        <end position="16"/>
    </location>
</feature>
<evidence type="ECO:0000313" key="5">
    <source>
        <dbReference type="EMBL" id="SHL46060.1"/>
    </source>
</evidence>
<gene>
    <name evidence="5" type="ORF">SAMN05444159_5955</name>
</gene>
<name>A0A1M7ATH8_9BRAD</name>
<dbReference type="SUPFAM" id="SSF46689">
    <property type="entry name" value="Homeodomain-like"/>
    <property type="match status" value="1"/>
</dbReference>
<keyword evidence="1 2" id="KW-0238">DNA-binding</keyword>
<accession>A0A1M7ATH8</accession>
<protein>
    <submittedName>
        <fullName evidence="5">Transcriptional regulator, TetR family</fullName>
    </submittedName>
</protein>
<evidence type="ECO:0000256" key="1">
    <source>
        <dbReference type="ARBA" id="ARBA00023125"/>
    </source>
</evidence>
<dbReference type="InterPro" id="IPR009057">
    <property type="entry name" value="Homeodomain-like_sf"/>
</dbReference>
<dbReference type="GO" id="GO:0000976">
    <property type="term" value="F:transcription cis-regulatory region binding"/>
    <property type="evidence" value="ECO:0007669"/>
    <property type="project" value="TreeGrafter"/>
</dbReference>
<dbReference type="GO" id="GO:0003700">
    <property type="term" value="F:DNA-binding transcription factor activity"/>
    <property type="evidence" value="ECO:0007669"/>
    <property type="project" value="TreeGrafter"/>
</dbReference>